<accession>A0A1M5NU70</accession>
<protein>
    <submittedName>
        <fullName evidence="2">Methyltransferase domain-containing protein</fullName>
    </submittedName>
</protein>
<dbReference type="GO" id="GO:0032259">
    <property type="term" value="P:methylation"/>
    <property type="evidence" value="ECO:0007669"/>
    <property type="project" value="UniProtKB-KW"/>
</dbReference>
<keyword evidence="2" id="KW-0808">Transferase</keyword>
<dbReference type="OrthoDB" id="323463at2"/>
<proteinExistence type="predicted"/>
<feature type="domain" description="Methyltransferase type 11" evidence="1">
    <location>
        <begin position="50"/>
        <end position="153"/>
    </location>
</feature>
<name>A0A1M5NU70_9GAMM</name>
<dbReference type="AlphaFoldDB" id="A0A1M5NU70"/>
<gene>
    <name evidence="2" type="ORF">SAMN02745129_1180</name>
</gene>
<dbReference type="Pfam" id="PF08241">
    <property type="entry name" value="Methyltransf_11"/>
    <property type="match status" value="1"/>
</dbReference>
<dbReference type="Gene3D" id="3.40.50.150">
    <property type="entry name" value="Vaccinia Virus protein VP39"/>
    <property type="match status" value="1"/>
</dbReference>
<dbReference type="Proteomes" id="UP000184268">
    <property type="component" value="Unassembled WGS sequence"/>
</dbReference>
<organism evidence="2 3">
    <name type="scientific">Ferrimonas marina</name>
    <dbReference type="NCBI Taxonomy" id="299255"/>
    <lineage>
        <taxon>Bacteria</taxon>
        <taxon>Pseudomonadati</taxon>
        <taxon>Pseudomonadota</taxon>
        <taxon>Gammaproteobacteria</taxon>
        <taxon>Alteromonadales</taxon>
        <taxon>Ferrimonadaceae</taxon>
        <taxon>Ferrimonas</taxon>
    </lineage>
</organism>
<dbReference type="InterPro" id="IPR013216">
    <property type="entry name" value="Methyltransf_11"/>
</dbReference>
<dbReference type="InterPro" id="IPR029063">
    <property type="entry name" value="SAM-dependent_MTases_sf"/>
</dbReference>
<dbReference type="CDD" id="cd02440">
    <property type="entry name" value="AdoMet_MTases"/>
    <property type="match status" value="1"/>
</dbReference>
<evidence type="ECO:0000313" key="3">
    <source>
        <dbReference type="Proteomes" id="UP000184268"/>
    </source>
</evidence>
<dbReference type="GO" id="GO:0008757">
    <property type="term" value="F:S-adenosylmethionine-dependent methyltransferase activity"/>
    <property type="evidence" value="ECO:0007669"/>
    <property type="project" value="InterPro"/>
</dbReference>
<reference evidence="2 3" key="1">
    <citation type="submission" date="2016-11" db="EMBL/GenBank/DDBJ databases">
        <authorList>
            <person name="Jaros S."/>
            <person name="Januszkiewicz K."/>
            <person name="Wedrychowicz H."/>
        </authorList>
    </citation>
    <scope>NUCLEOTIDE SEQUENCE [LARGE SCALE GENOMIC DNA]</scope>
    <source>
        <strain evidence="2 3">DSM 16917</strain>
    </source>
</reference>
<sequence length="274" mass="29838">MSRPSQALRAYYASADEDQRLVRQNIARLEFDTTVHCLAPYLEGAGTLTELGAATGRYALYYAQQGLQVTALEPVPELVAQLRSKARQHADQGRPLPLVIQQGNAMAVDGIEAQSQDAVLVLGPLYHLQRESDRNKVMQQAKRILKPGGVLAIAYISRFFVAGLMAKQLGSELTPALLTELYQTGLVSSPKVDPFFRIGYFATPEEMAQLARDSGFTLEAHIATDGHARLMGEAINALNEDQYQAWLAHHLASCAEPSLLGASNHGLVIARKAS</sequence>
<evidence type="ECO:0000259" key="1">
    <source>
        <dbReference type="Pfam" id="PF08241"/>
    </source>
</evidence>
<dbReference type="SUPFAM" id="SSF53335">
    <property type="entry name" value="S-adenosyl-L-methionine-dependent methyltransferases"/>
    <property type="match status" value="1"/>
</dbReference>
<keyword evidence="2" id="KW-0489">Methyltransferase</keyword>
<dbReference type="RefSeq" id="WP_067658370.1">
    <property type="nucleotide sequence ID" value="NZ_FQXG01000001.1"/>
</dbReference>
<keyword evidence="3" id="KW-1185">Reference proteome</keyword>
<dbReference type="STRING" id="299255.SAMN02745129_1180"/>
<evidence type="ECO:0000313" key="2">
    <source>
        <dbReference type="EMBL" id="SHG93072.1"/>
    </source>
</evidence>
<dbReference type="EMBL" id="FQXG01000001">
    <property type="protein sequence ID" value="SHG93072.1"/>
    <property type="molecule type" value="Genomic_DNA"/>
</dbReference>